<gene>
    <name evidence="1" type="primary">SEC15</name>
    <name evidence="1" type="ORF">M8818_002493</name>
</gene>
<organism evidence="1 2">
    <name type="scientific">Zalaria obscura</name>
    <dbReference type="NCBI Taxonomy" id="2024903"/>
    <lineage>
        <taxon>Eukaryota</taxon>
        <taxon>Fungi</taxon>
        <taxon>Dikarya</taxon>
        <taxon>Ascomycota</taxon>
        <taxon>Pezizomycotina</taxon>
        <taxon>Dothideomycetes</taxon>
        <taxon>Dothideomycetidae</taxon>
        <taxon>Dothideales</taxon>
        <taxon>Zalariaceae</taxon>
        <taxon>Zalaria</taxon>
    </lineage>
</organism>
<comment type="caution">
    <text evidence="1">The sequence shown here is derived from an EMBL/GenBank/DDBJ whole genome shotgun (WGS) entry which is preliminary data.</text>
</comment>
<dbReference type="EMBL" id="JAMKPW020000011">
    <property type="protein sequence ID" value="KAK8213195.1"/>
    <property type="molecule type" value="Genomic_DNA"/>
</dbReference>
<dbReference type="Proteomes" id="UP001320706">
    <property type="component" value="Unassembled WGS sequence"/>
</dbReference>
<reference evidence="1" key="1">
    <citation type="submission" date="2024-02" db="EMBL/GenBank/DDBJ databases">
        <title>Metagenome Assembled Genome of Zalaria obscura JY119.</title>
        <authorList>
            <person name="Vighnesh L."/>
            <person name="Jagadeeshwari U."/>
            <person name="Venkata Ramana C."/>
            <person name="Sasikala C."/>
        </authorList>
    </citation>
    <scope>NUCLEOTIDE SEQUENCE</scope>
    <source>
        <strain evidence="1">JY119</strain>
    </source>
</reference>
<protein>
    <submittedName>
        <fullName evidence="1">Rab GTPase-binding exocyst subunit S15</fullName>
    </submittedName>
</protein>
<evidence type="ECO:0000313" key="1">
    <source>
        <dbReference type="EMBL" id="KAK8213195.1"/>
    </source>
</evidence>
<accession>A0ACC3SG21</accession>
<keyword evidence="2" id="KW-1185">Reference proteome</keyword>
<sequence>MPALIEPHDEFMGAVQQIILSSSETDYIDQLIPVMKDVRNSDRATNLIQALNQVSNDREAEIERICNSNHQEFISSVNQLQRVREGTVTLTAEIMTLSQSIEASTEKLAEQKKALVDSRSVRQNVDDATQALKDCLEVLRLANQVHDLLAKKNHYAALRVLDELQNVHLREVTRYKIAEMIERSVPATQRMIAEAVMADLHTWLFRIRETSQFLGEVAFYHTEMRRARQKERLEQDEYLGSFKLNSAVEMVADESEEFDVLNNEEVQVDFSPLFEAMHIHDALGQNEKFRQEYAATRRRQKELLLPTTLDLLDEEGAGLSSLLESIAGFAIVEKATMTRTENLRTAADVDELWDSMCQSAVTLISTALPTVDNDEKLLKIKGVIALFIQTMESWGYSVSSLDKLLLTLFDKYAQLLKQRFSEDFQEIVSTDDYMPMPIGNLDEYDKVINVSWYTPDKERELLSFPCVLPFSQMYPLCCIDIRNFLNHIYLFSDDHFQNLNVIDETLKNSLDELLCEKVSRSLVERLSSQYPGQIVQILTNLDHFETACQELQELLVEARSSASAAGPIVLRATEEFSTAKKRAEKRIFELVNSKIDDLIETAEYDWSSTYVPDMASPYMQELTRYLSNIMSSVLLGLPVQIKELIYFESLSHISTMLLALPFDQSIRRISPQAVHAFRLDVDHLVDFVRGLDNSVLMEGLDELRQTAELMSMGAEGRDKAEEEFFDVERGRKKFGRVDKMNGAELLEKVSQGSAAASAQAEAKVTSPTVDKKAGTFSNFSSRFGVNKGQS</sequence>
<name>A0ACC3SG21_9PEZI</name>
<proteinExistence type="predicted"/>
<evidence type="ECO:0000313" key="2">
    <source>
        <dbReference type="Proteomes" id="UP001320706"/>
    </source>
</evidence>